<keyword evidence="9" id="KW-1185">Reference proteome</keyword>
<dbReference type="InterPro" id="IPR006145">
    <property type="entry name" value="PsdUridine_synth_RsuA/RluA"/>
</dbReference>
<comment type="similarity">
    <text evidence="2 4">Belongs to the pseudouridine synthase RluA family.</text>
</comment>
<reference evidence="9" key="2">
    <citation type="submission" date="2020-04" db="EMBL/GenBank/DDBJ databases">
        <title>Genome analysis and biological profiling of marine Cellulosimicrobium funkei MOSEL-ME6.</title>
        <authorList>
            <person name="Tanveer F."/>
            <person name="Xie Y."/>
            <person name="Shinwari Z.K."/>
        </authorList>
    </citation>
    <scope>NUCLEOTIDE SEQUENCE [LARGE SCALE GENOMIC DNA]</scope>
    <source>
        <strain evidence="9">MOSEL-ME25</strain>
    </source>
</reference>
<dbReference type="EMBL" id="JXII01000009">
    <property type="protein sequence ID" value="KIH69876.1"/>
    <property type="molecule type" value="Genomic_DNA"/>
</dbReference>
<evidence type="ECO:0000259" key="5">
    <source>
        <dbReference type="Pfam" id="PF00849"/>
    </source>
</evidence>
<dbReference type="RefSeq" id="WP_040106517.1">
    <property type="nucleotide sequence ID" value="NZ_BMCA01000001.1"/>
</dbReference>
<dbReference type="CDD" id="cd02869">
    <property type="entry name" value="PseudoU_synth_RluA_like"/>
    <property type="match status" value="1"/>
</dbReference>
<dbReference type="EC" id="5.4.99.-" evidence="4"/>
<evidence type="ECO:0000256" key="3">
    <source>
        <dbReference type="PIRSR" id="PIRSR606225-1"/>
    </source>
</evidence>
<dbReference type="OrthoDB" id="9807829at2"/>
<evidence type="ECO:0000256" key="2">
    <source>
        <dbReference type="ARBA" id="ARBA00010876"/>
    </source>
</evidence>
<name>A0A0C2HJZ2_9STAP</name>
<feature type="domain" description="Pseudouridine synthase RsuA/RluA-like" evidence="5">
    <location>
        <begin position="83"/>
        <end position="229"/>
    </location>
</feature>
<dbReference type="PANTHER" id="PTHR21600">
    <property type="entry name" value="MITOCHONDRIAL RNA PSEUDOURIDINE SYNTHASE"/>
    <property type="match status" value="1"/>
</dbReference>
<gene>
    <name evidence="7" type="ORF">F7P68_0011530</name>
    <name evidence="6" type="ORF">SN16_10120</name>
</gene>
<dbReference type="GO" id="GO:0009982">
    <property type="term" value="F:pseudouridine synthase activity"/>
    <property type="evidence" value="ECO:0007669"/>
    <property type="project" value="InterPro"/>
</dbReference>
<dbReference type="GO" id="GO:0000455">
    <property type="term" value="P:enzyme-directed rRNA pseudouridine synthesis"/>
    <property type="evidence" value="ECO:0007669"/>
    <property type="project" value="TreeGrafter"/>
</dbReference>
<comment type="catalytic activity">
    <reaction evidence="1 4">
        <text>a uridine in RNA = a pseudouridine in RNA</text>
        <dbReference type="Rhea" id="RHEA:48348"/>
        <dbReference type="Rhea" id="RHEA-COMP:12068"/>
        <dbReference type="Rhea" id="RHEA-COMP:12069"/>
        <dbReference type="ChEBI" id="CHEBI:65314"/>
        <dbReference type="ChEBI" id="CHEBI:65315"/>
    </reaction>
</comment>
<evidence type="ECO:0000313" key="9">
    <source>
        <dbReference type="Proteomes" id="UP000527860"/>
    </source>
</evidence>
<dbReference type="EMBL" id="JABEVU030000001">
    <property type="protein sequence ID" value="MDB0581161.1"/>
    <property type="molecule type" value="Genomic_DNA"/>
</dbReference>
<sequence>MKVNIHENFDGMTLEDMLKSLHVPKKELHFLRMSKDITINGEQAPLNAPIHTGDAVVLPDTGAESQYKPSYRTCDVLYEDRYLAVLFKPRGVKTHPNQMNETNTLMNHAVYTIESDYLEPVHRLDQETKGVILIAKNPLVKKMLDHMLSERDIKRTYIARVDTKKRLEPQTIDAPIAKNPKERNKYHVTSKGKAAVTHVIESRVTPEYCELEIELETGRTHQIRVHLAHVGFPVIGDPLYGNSTLRDLQLFSYRIEFIHPLLQKTVRVELDKETL</sequence>
<dbReference type="GO" id="GO:0003723">
    <property type="term" value="F:RNA binding"/>
    <property type="evidence" value="ECO:0007669"/>
    <property type="project" value="InterPro"/>
</dbReference>
<dbReference type="NCBIfam" id="TIGR00005">
    <property type="entry name" value="rluA_subfam"/>
    <property type="match status" value="1"/>
</dbReference>
<dbReference type="AlphaFoldDB" id="A0A0C2HJZ2"/>
<evidence type="ECO:0000313" key="8">
    <source>
        <dbReference type="Proteomes" id="UP000031546"/>
    </source>
</evidence>
<dbReference type="InterPro" id="IPR050188">
    <property type="entry name" value="RluA_PseudoU_synthase"/>
</dbReference>
<reference evidence="7 9" key="4">
    <citation type="submission" date="2022-12" db="EMBL/GenBank/DDBJ databases">
        <title>Genome analysis and biological profiling of marine Salinicoccus roseus MOSEL-ME25.</title>
        <authorList>
            <person name="Mirza F.T."/>
            <person name="Xie Y."/>
            <person name="Shinwari Z.K."/>
        </authorList>
    </citation>
    <scope>NUCLEOTIDE SEQUENCE [LARGE SCALE GENOMIC DNA]</scope>
    <source>
        <strain evidence="7 9">MOSEL-ME25</strain>
    </source>
</reference>
<dbReference type="GeneID" id="77845912"/>
<dbReference type="PANTHER" id="PTHR21600:SF87">
    <property type="entry name" value="RNA PSEUDOURIDYLATE SYNTHASE DOMAIN-CONTAINING PROTEIN 1"/>
    <property type="match status" value="1"/>
</dbReference>
<dbReference type="InterPro" id="IPR006225">
    <property type="entry name" value="PsdUridine_synth_RluC/D"/>
</dbReference>
<dbReference type="Proteomes" id="UP000527860">
    <property type="component" value="Unassembled WGS sequence"/>
</dbReference>
<evidence type="ECO:0000256" key="1">
    <source>
        <dbReference type="ARBA" id="ARBA00000073"/>
    </source>
</evidence>
<dbReference type="Proteomes" id="UP000031546">
    <property type="component" value="Unassembled WGS sequence"/>
</dbReference>
<dbReference type="Pfam" id="PF00849">
    <property type="entry name" value="PseudoU_synth_2"/>
    <property type="match status" value="1"/>
</dbReference>
<evidence type="ECO:0000256" key="4">
    <source>
        <dbReference type="RuleBase" id="RU362028"/>
    </source>
</evidence>
<dbReference type="GO" id="GO:0140098">
    <property type="term" value="F:catalytic activity, acting on RNA"/>
    <property type="evidence" value="ECO:0007669"/>
    <property type="project" value="UniProtKB-ARBA"/>
</dbReference>
<reference evidence="7" key="3">
    <citation type="submission" date="2020-04" db="EMBL/GenBank/DDBJ databases">
        <authorList>
            <person name="Tanveer F."/>
            <person name="Xie Y."/>
            <person name="Shinwari Z.K."/>
        </authorList>
    </citation>
    <scope>NUCLEOTIDE SEQUENCE</scope>
    <source>
        <strain evidence="7">MOSEL-ME25</strain>
    </source>
</reference>
<dbReference type="SUPFAM" id="SSF55120">
    <property type="entry name" value="Pseudouridine synthase"/>
    <property type="match status" value="1"/>
</dbReference>
<evidence type="ECO:0000313" key="7">
    <source>
        <dbReference type="EMBL" id="MDB0581161.1"/>
    </source>
</evidence>
<comment type="caution">
    <text evidence="6">The sequence shown here is derived from an EMBL/GenBank/DDBJ whole genome shotgun (WGS) entry which is preliminary data.</text>
</comment>
<feature type="active site" evidence="3">
    <location>
        <position position="125"/>
    </location>
</feature>
<reference evidence="6 8" key="1">
    <citation type="submission" date="2015-01" db="EMBL/GenBank/DDBJ databases">
        <title>Genome sequences of high lactate-tolerant strain Salinicoccus roseus W12 with industrial interest.</title>
        <authorList>
            <person name="Wang H."/>
            <person name="Yu B."/>
        </authorList>
    </citation>
    <scope>NUCLEOTIDE SEQUENCE [LARGE SCALE GENOMIC DNA]</scope>
    <source>
        <strain evidence="6 8">W12</strain>
    </source>
</reference>
<accession>A0A0C2HJZ2</accession>
<comment type="function">
    <text evidence="4">Responsible for synthesis of pseudouridine from uracil.</text>
</comment>
<proteinExistence type="inferred from homology"/>
<dbReference type="InterPro" id="IPR020103">
    <property type="entry name" value="PsdUridine_synth_cat_dom_sf"/>
</dbReference>
<organism evidence="6 8">
    <name type="scientific">Salinicoccus roseus</name>
    <dbReference type="NCBI Taxonomy" id="45670"/>
    <lineage>
        <taxon>Bacteria</taxon>
        <taxon>Bacillati</taxon>
        <taxon>Bacillota</taxon>
        <taxon>Bacilli</taxon>
        <taxon>Bacillales</taxon>
        <taxon>Staphylococcaceae</taxon>
        <taxon>Salinicoccus</taxon>
    </lineage>
</organism>
<keyword evidence="4" id="KW-0413">Isomerase</keyword>
<evidence type="ECO:0000313" key="6">
    <source>
        <dbReference type="EMBL" id="KIH69876.1"/>
    </source>
</evidence>
<dbReference type="STRING" id="45670.SN16_10120"/>
<protein>
    <recommendedName>
        <fullName evidence="4">Pseudouridine synthase</fullName>
        <ecNumber evidence="4">5.4.99.-</ecNumber>
    </recommendedName>
</protein>
<dbReference type="Gene3D" id="3.30.2350.10">
    <property type="entry name" value="Pseudouridine synthase"/>
    <property type="match status" value="1"/>
</dbReference>